<dbReference type="GO" id="GO:0055085">
    <property type="term" value="P:transmembrane transport"/>
    <property type="evidence" value="ECO:0007669"/>
    <property type="project" value="InterPro"/>
</dbReference>
<comment type="subcellular location">
    <subcellularLocation>
        <location evidence="1 7">Cell membrane</location>
        <topology evidence="1 7">Multi-pass membrane protein</topology>
    </subcellularLocation>
</comment>
<feature type="domain" description="ABC transmembrane type-1" evidence="8">
    <location>
        <begin position="69"/>
        <end position="258"/>
    </location>
</feature>
<dbReference type="PANTHER" id="PTHR43744:SF8">
    <property type="entry name" value="SN-GLYCEROL-3-PHOSPHATE TRANSPORT SYSTEM PERMEASE PROTEIN UGPE"/>
    <property type="match status" value="1"/>
</dbReference>
<dbReference type="InterPro" id="IPR000515">
    <property type="entry name" value="MetI-like"/>
</dbReference>
<feature type="transmembrane region" description="Helical" evidence="7">
    <location>
        <begin position="68"/>
        <end position="97"/>
    </location>
</feature>
<evidence type="ECO:0000313" key="11">
    <source>
        <dbReference type="Proteomes" id="UP000028042"/>
    </source>
</evidence>
<feature type="transmembrane region" description="Helical" evidence="7">
    <location>
        <begin position="137"/>
        <end position="158"/>
    </location>
</feature>
<proteinExistence type="inferred from homology"/>
<organism evidence="9 12">
    <name type="scientific">Clostridium pasteurianum DSM 525 = ATCC 6013</name>
    <dbReference type="NCBI Taxonomy" id="1262449"/>
    <lineage>
        <taxon>Bacteria</taxon>
        <taxon>Bacillati</taxon>
        <taxon>Bacillota</taxon>
        <taxon>Clostridia</taxon>
        <taxon>Eubacteriales</taxon>
        <taxon>Clostridiaceae</taxon>
        <taxon>Clostridium</taxon>
    </lineage>
</organism>
<dbReference type="EMBL" id="CP009268">
    <property type="protein sequence ID" value="AJA50635.1"/>
    <property type="molecule type" value="Genomic_DNA"/>
</dbReference>
<dbReference type="KEGG" id="cpat:CLPA_c05470"/>
<dbReference type="eggNOG" id="COG0395">
    <property type="taxonomic scope" value="Bacteria"/>
</dbReference>
<dbReference type="Gene3D" id="1.10.3720.10">
    <property type="entry name" value="MetI-like"/>
    <property type="match status" value="1"/>
</dbReference>
<reference evidence="9 12" key="1">
    <citation type="journal article" date="2015" name="Genome Announc.">
        <title>Complete Genome Sequence of the Nitrogen-Fixing and Solvent-Producing Clostridium pasteurianum DSM 525.</title>
        <authorList>
            <person name="Poehlein A."/>
            <person name="Grosse-Honebrink A."/>
            <person name="Zhang Y."/>
            <person name="Minton N.P."/>
            <person name="Daniel R."/>
        </authorList>
    </citation>
    <scope>NUCLEOTIDE SEQUENCE [LARGE SCALE GENOMIC DNA]</scope>
    <source>
        <strain evidence="9">DSM 525</strain>
        <strain evidence="12">DSM 525 / ATCC 6013</strain>
    </source>
</reference>
<feature type="transmembrane region" description="Helical" evidence="7">
    <location>
        <begin position="237"/>
        <end position="258"/>
    </location>
</feature>
<dbReference type="GO" id="GO:0005886">
    <property type="term" value="C:plasma membrane"/>
    <property type="evidence" value="ECO:0007669"/>
    <property type="project" value="UniProtKB-SubCell"/>
</dbReference>
<protein>
    <submittedName>
        <fullName evidence="10">ABC-type transporter, integral membrane subunit</fullName>
    </submittedName>
    <submittedName>
        <fullName evidence="9">sn-glycerol-3-phosphate transport system permease protein UgpE</fullName>
    </submittedName>
</protein>
<evidence type="ECO:0000313" key="10">
    <source>
        <dbReference type="EMBL" id="KRU13353.1"/>
    </source>
</evidence>
<feature type="transmembrane region" description="Helical" evidence="7">
    <location>
        <begin position="179"/>
        <end position="201"/>
    </location>
</feature>
<evidence type="ECO:0000313" key="9">
    <source>
        <dbReference type="EMBL" id="AJA50635.1"/>
    </source>
</evidence>
<evidence type="ECO:0000256" key="4">
    <source>
        <dbReference type="ARBA" id="ARBA00022692"/>
    </source>
</evidence>
<evidence type="ECO:0000256" key="6">
    <source>
        <dbReference type="ARBA" id="ARBA00023136"/>
    </source>
</evidence>
<dbReference type="KEGG" id="cpae:CPAST_c05470"/>
<dbReference type="AlphaFoldDB" id="A0A0H3J1R6"/>
<gene>
    <name evidence="9" type="primary">ugpE1</name>
    <name evidence="9" type="ORF">CLPA_c05470</name>
    <name evidence="10" type="ORF">CP6013_02601</name>
</gene>
<dbReference type="PROSITE" id="PS50928">
    <property type="entry name" value="ABC_TM1"/>
    <property type="match status" value="1"/>
</dbReference>
<evidence type="ECO:0000313" key="12">
    <source>
        <dbReference type="Proteomes" id="UP000030905"/>
    </source>
</evidence>
<dbReference type="Proteomes" id="UP000028042">
    <property type="component" value="Unassembled WGS sequence"/>
</dbReference>
<evidence type="ECO:0000256" key="1">
    <source>
        <dbReference type="ARBA" id="ARBA00004651"/>
    </source>
</evidence>
<dbReference type="Proteomes" id="UP000030905">
    <property type="component" value="Chromosome"/>
</dbReference>
<keyword evidence="5 7" id="KW-1133">Transmembrane helix</keyword>
<comment type="similarity">
    <text evidence="7">Belongs to the binding-protein-dependent transport system permease family.</text>
</comment>
<evidence type="ECO:0000256" key="7">
    <source>
        <dbReference type="RuleBase" id="RU363032"/>
    </source>
</evidence>
<evidence type="ECO:0000256" key="5">
    <source>
        <dbReference type="ARBA" id="ARBA00022989"/>
    </source>
</evidence>
<accession>A0A0H3J1R6</accession>
<keyword evidence="6 7" id="KW-0472">Membrane</keyword>
<dbReference type="CDD" id="cd06261">
    <property type="entry name" value="TM_PBP2"/>
    <property type="match status" value="1"/>
</dbReference>
<dbReference type="InterPro" id="IPR035906">
    <property type="entry name" value="MetI-like_sf"/>
</dbReference>
<dbReference type="Pfam" id="PF00528">
    <property type="entry name" value="BPD_transp_1"/>
    <property type="match status" value="1"/>
</dbReference>
<dbReference type="PATRIC" id="fig|1262449.3.peg.444"/>
<dbReference type="RefSeq" id="WP_004455241.1">
    <property type="nucleotide sequence ID" value="NZ_ANZB01000001.1"/>
</dbReference>
<dbReference type="GeneID" id="93072774"/>
<dbReference type="SUPFAM" id="SSF161098">
    <property type="entry name" value="MetI-like"/>
    <property type="match status" value="1"/>
</dbReference>
<reference evidence="10" key="2">
    <citation type="submission" date="2015-10" db="EMBL/GenBank/DDBJ databases">
        <title>Improved Draft Genome Sequence of Clostridium pasteurianum Strain ATCC 6013 (DSM 525) Using a Hybrid Next-Generation Sequencing Approach.</title>
        <authorList>
            <person name="Pyne M.E."/>
            <person name="Utturkar S.M."/>
            <person name="Brown S.D."/>
            <person name="Moo-Young M."/>
            <person name="Chung D.A."/>
            <person name="Chou P.C."/>
        </authorList>
    </citation>
    <scope>NUCLEOTIDE SEQUENCE</scope>
    <source>
        <strain evidence="10">ATCC 6013</strain>
    </source>
</reference>
<keyword evidence="2 7" id="KW-0813">Transport</keyword>
<reference evidence="10 11" key="3">
    <citation type="journal article" name="Genome Announc.">
        <title>Improved Draft Genome Sequence of Clostridium pasteurianum Strain ATCC 6013 (DSM 525) Using a Hybrid Next-Generation Sequencing Approach.</title>
        <authorList>
            <person name="Pyne M.E."/>
            <person name="Utturkar S."/>
            <person name="Brown S.D."/>
            <person name="Moo-Young M."/>
            <person name="Chung D.A."/>
            <person name="Chou C.P."/>
        </authorList>
    </citation>
    <scope>NUCLEOTIDE SEQUENCE [LARGE SCALE GENOMIC DNA]</scope>
    <source>
        <strain evidence="10 11">ATCC 6013</strain>
    </source>
</reference>
<evidence type="ECO:0000256" key="2">
    <source>
        <dbReference type="ARBA" id="ARBA00022448"/>
    </source>
</evidence>
<keyword evidence="4 7" id="KW-0812">Transmembrane</keyword>
<evidence type="ECO:0000256" key="3">
    <source>
        <dbReference type="ARBA" id="ARBA00022475"/>
    </source>
</evidence>
<feature type="transmembrane region" description="Helical" evidence="7">
    <location>
        <begin position="9"/>
        <end position="29"/>
    </location>
</feature>
<keyword evidence="12" id="KW-1185">Reference proteome</keyword>
<dbReference type="PANTHER" id="PTHR43744">
    <property type="entry name" value="ABC TRANSPORTER PERMEASE PROTEIN MG189-RELATED-RELATED"/>
    <property type="match status" value="1"/>
</dbReference>
<name>A0A0H3J1R6_CLOPA</name>
<feature type="transmembrane region" description="Helical" evidence="7">
    <location>
        <begin position="104"/>
        <end position="125"/>
    </location>
</feature>
<evidence type="ECO:0000259" key="8">
    <source>
        <dbReference type="PROSITE" id="PS50928"/>
    </source>
</evidence>
<sequence length="273" mass="30439">MSKNISKVALYGVNIILGLITILPILYALDISIMSGDQAFSYPLKLIPRELHFQNYLDVLNMAPIPRFILNTFVVSTLITAGQILISCAAAFAFSFFEFKGKKIIFILILATMMIPGESTIISNYLTFGEMGLLDTYRALVIPFLGSAMGIFMIRQYYLILPREIYEAAKIDGCNNFQFFLRIVLPMSKTVVGSFGVYTFLSSWNHYMWPLLVTSKDESRTVQIGISMLQSVDNQSFGPIMAGIIMILIPSILIFVFGQKQLIEGMTSGAVKG</sequence>
<dbReference type="EMBL" id="JPGY02000001">
    <property type="protein sequence ID" value="KRU13353.1"/>
    <property type="molecule type" value="Genomic_DNA"/>
</dbReference>
<keyword evidence="3" id="KW-1003">Cell membrane</keyword>